<evidence type="ECO:0000313" key="3">
    <source>
        <dbReference type="Proteomes" id="UP001162480"/>
    </source>
</evidence>
<dbReference type="AlphaFoldDB" id="A0AA36AT31"/>
<keyword evidence="1" id="KW-0812">Transmembrane</keyword>
<dbReference type="Proteomes" id="UP001162480">
    <property type="component" value="Chromosome 4"/>
</dbReference>
<organism evidence="2 3">
    <name type="scientific">Octopus vulgaris</name>
    <name type="common">Common octopus</name>
    <dbReference type="NCBI Taxonomy" id="6645"/>
    <lineage>
        <taxon>Eukaryota</taxon>
        <taxon>Metazoa</taxon>
        <taxon>Spiralia</taxon>
        <taxon>Lophotrochozoa</taxon>
        <taxon>Mollusca</taxon>
        <taxon>Cephalopoda</taxon>
        <taxon>Coleoidea</taxon>
        <taxon>Octopodiformes</taxon>
        <taxon>Octopoda</taxon>
        <taxon>Incirrata</taxon>
        <taxon>Octopodidae</taxon>
        <taxon>Octopus</taxon>
    </lineage>
</organism>
<name>A0AA36AT31_OCTVU</name>
<protein>
    <submittedName>
        <fullName evidence="2">Uncharacterized protein</fullName>
    </submittedName>
</protein>
<gene>
    <name evidence="2" type="ORF">OCTVUL_1B023260</name>
</gene>
<accession>A0AA36AT31</accession>
<evidence type="ECO:0000313" key="2">
    <source>
        <dbReference type="EMBL" id="CAI9721785.1"/>
    </source>
</evidence>
<dbReference type="EMBL" id="OX597817">
    <property type="protein sequence ID" value="CAI9721785.1"/>
    <property type="molecule type" value="Genomic_DNA"/>
</dbReference>
<proteinExistence type="predicted"/>
<reference evidence="2" key="1">
    <citation type="submission" date="2023-08" db="EMBL/GenBank/DDBJ databases">
        <authorList>
            <person name="Alioto T."/>
            <person name="Alioto T."/>
            <person name="Gomez Garrido J."/>
        </authorList>
    </citation>
    <scope>NUCLEOTIDE SEQUENCE</scope>
</reference>
<keyword evidence="1" id="KW-1133">Transmembrane helix</keyword>
<feature type="transmembrane region" description="Helical" evidence="1">
    <location>
        <begin position="12"/>
        <end position="39"/>
    </location>
</feature>
<keyword evidence="1" id="KW-0472">Membrane</keyword>
<sequence>MQAVITKIVVVMVLAVIVDVMVMVAAAMIIVFVSVLVIYDRDAELCDDNDHNSDCFASTDRVDGECYRGGCRSDSCDNDNATDNTEIVIVLVIVKVIFGRSGCIAGFSCEDRIDINNEAVIFRGTN</sequence>
<keyword evidence="3" id="KW-1185">Reference proteome</keyword>
<evidence type="ECO:0000256" key="1">
    <source>
        <dbReference type="SAM" id="Phobius"/>
    </source>
</evidence>